<sequence>MKWTQSRVTQWVSTSSWAVPLIGAGAALVAALAKQAVSALGRGGWSWIGLAEDLVTNVFLATIASVLLESSRRLSRFRAMDAFVHQARPMIRQAALAWSEASDEDVPQWDEDTDLARLDAASVTLSTIYRALGEAILSVAATGPEAGANAAVGTPAPALVWNRLLLHLSLYVANGGRARRAVYARALSAEFARVRKAGAPELAEAATTFVRQSEDWMGLVERFNGAFAAWVLAHPDGSPEMQTARLVGEDPMAVAYRWLGSLPDFDAVGMACADPMTRHMLVALRDEVAAASNCVTALVGVLVAARTPEASLRPEANLSSNS</sequence>
<feature type="transmembrane region" description="Helical" evidence="1">
    <location>
        <begin position="45"/>
        <end position="68"/>
    </location>
</feature>
<name>A0ABP9J6J4_9MICO</name>
<keyword evidence="1" id="KW-0472">Membrane</keyword>
<proteinExistence type="predicted"/>
<organism evidence="2 3">
    <name type="scientific">Terrabacter aeriphilus</name>
    <dbReference type="NCBI Taxonomy" id="515662"/>
    <lineage>
        <taxon>Bacteria</taxon>
        <taxon>Bacillati</taxon>
        <taxon>Actinomycetota</taxon>
        <taxon>Actinomycetes</taxon>
        <taxon>Micrococcales</taxon>
        <taxon>Intrasporangiaceae</taxon>
        <taxon>Terrabacter</taxon>
    </lineage>
</organism>
<dbReference type="RefSeq" id="WP_345506365.1">
    <property type="nucleotide sequence ID" value="NZ_BAABIW010000008.1"/>
</dbReference>
<keyword evidence="1" id="KW-1133">Transmembrane helix</keyword>
<evidence type="ECO:0000256" key="1">
    <source>
        <dbReference type="SAM" id="Phobius"/>
    </source>
</evidence>
<accession>A0ABP9J6J4</accession>
<keyword evidence="1" id="KW-0812">Transmembrane</keyword>
<protein>
    <submittedName>
        <fullName evidence="2">Uncharacterized protein</fullName>
    </submittedName>
</protein>
<feature type="transmembrane region" description="Helical" evidence="1">
    <location>
        <begin position="12"/>
        <end position="33"/>
    </location>
</feature>
<keyword evidence="3" id="KW-1185">Reference proteome</keyword>
<dbReference type="EMBL" id="BAABIW010000008">
    <property type="protein sequence ID" value="GAA5021046.1"/>
    <property type="molecule type" value="Genomic_DNA"/>
</dbReference>
<evidence type="ECO:0000313" key="3">
    <source>
        <dbReference type="Proteomes" id="UP001500427"/>
    </source>
</evidence>
<reference evidence="3" key="1">
    <citation type="journal article" date="2019" name="Int. J. Syst. Evol. Microbiol.">
        <title>The Global Catalogue of Microorganisms (GCM) 10K type strain sequencing project: providing services to taxonomists for standard genome sequencing and annotation.</title>
        <authorList>
            <consortium name="The Broad Institute Genomics Platform"/>
            <consortium name="The Broad Institute Genome Sequencing Center for Infectious Disease"/>
            <person name="Wu L."/>
            <person name="Ma J."/>
        </authorList>
    </citation>
    <scope>NUCLEOTIDE SEQUENCE [LARGE SCALE GENOMIC DNA]</scope>
    <source>
        <strain evidence="3">JCM 17687</strain>
    </source>
</reference>
<gene>
    <name evidence="2" type="ORF">GCM10023258_10110</name>
</gene>
<evidence type="ECO:0000313" key="2">
    <source>
        <dbReference type="EMBL" id="GAA5021046.1"/>
    </source>
</evidence>
<dbReference type="Proteomes" id="UP001500427">
    <property type="component" value="Unassembled WGS sequence"/>
</dbReference>
<comment type="caution">
    <text evidence="2">The sequence shown here is derived from an EMBL/GenBank/DDBJ whole genome shotgun (WGS) entry which is preliminary data.</text>
</comment>